<evidence type="ECO:0000313" key="9">
    <source>
        <dbReference type="EMBL" id="QXN95412.1"/>
    </source>
</evidence>
<dbReference type="InterPro" id="IPR001433">
    <property type="entry name" value="OxRdtase_FAD/NAD-bd"/>
</dbReference>
<protein>
    <submittedName>
        <fullName evidence="9">PDR/VanB family oxidoreductase</fullName>
    </submittedName>
</protein>
<evidence type="ECO:0000313" key="10">
    <source>
        <dbReference type="Proteomes" id="UP000694257"/>
    </source>
</evidence>
<evidence type="ECO:0000256" key="4">
    <source>
        <dbReference type="ARBA" id="ARBA00022723"/>
    </source>
</evidence>
<reference evidence="9 10" key="1">
    <citation type="submission" date="2021-07" db="EMBL/GenBank/DDBJ databases">
        <title>Whole Genome Sequence of Nocardia Iowensis.</title>
        <authorList>
            <person name="Lamm A."/>
            <person name="Collins-Fairclough A.M."/>
            <person name="Bunk B."/>
            <person name="Sproer C."/>
        </authorList>
    </citation>
    <scope>NUCLEOTIDE SEQUENCE [LARGE SCALE GENOMIC DNA]</scope>
    <source>
        <strain evidence="9 10">NRRL 5646</strain>
    </source>
</reference>
<keyword evidence="6" id="KW-0411">Iron-sulfur</keyword>
<accession>A0ABX8S2H2</accession>
<evidence type="ECO:0000256" key="3">
    <source>
        <dbReference type="ARBA" id="ARBA00022714"/>
    </source>
</evidence>
<sequence length="345" mass="37396">MRVMNAGLSAWMWAEKFTRLPAVDTGEHPEFIELAIAERVAVTDDGSVVALTFVAPDGGLLPAWFAGAHVDVRLPSGAVRQYSLCGDPRDRSRYRIAVRLLPDGRGGSAEVHASLLPGMRVWIGLPRNAFPLAVGGFNQPLSEVRLIAGGIGITPILPMARRLEAAAVPWSLIYCGRTRESMAFLGELEQYGDRVRRHIDEVDGPAAVTDLLNGLPKTAAAVYACGPAPMLDVIRQALAQYPDVEFHAERFTPAPVVDGAEFELRFAKTGETVTVAADETALDAILAVRPDTTYSCRQGFCRSCVVRVLDGEPEHRSQALSQRDIDAGHFLPCVSRAQETLVIDL</sequence>
<gene>
    <name evidence="9" type="ORF">KV110_09075</name>
</gene>
<dbReference type="Pfam" id="PF00175">
    <property type="entry name" value="NAD_binding_1"/>
    <property type="match status" value="1"/>
</dbReference>
<dbReference type="InterPro" id="IPR001041">
    <property type="entry name" value="2Fe-2S_ferredoxin-type"/>
</dbReference>
<evidence type="ECO:0000259" key="8">
    <source>
        <dbReference type="PROSITE" id="PS51384"/>
    </source>
</evidence>
<feature type="domain" description="2Fe-2S ferredoxin-type" evidence="7">
    <location>
        <begin position="262"/>
        <end position="345"/>
    </location>
</feature>
<keyword evidence="5" id="KW-0408">Iron</keyword>
<organism evidence="9 10">
    <name type="scientific">Nocardia iowensis</name>
    <dbReference type="NCBI Taxonomy" id="204891"/>
    <lineage>
        <taxon>Bacteria</taxon>
        <taxon>Bacillati</taxon>
        <taxon>Actinomycetota</taxon>
        <taxon>Actinomycetes</taxon>
        <taxon>Mycobacteriales</taxon>
        <taxon>Nocardiaceae</taxon>
        <taxon>Nocardia</taxon>
    </lineage>
</organism>
<dbReference type="PROSITE" id="PS51085">
    <property type="entry name" value="2FE2S_FER_2"/>
    <property type="match status" value="1"/>
</dbReference>
<dbReference type="PROSITE" id="PS51384">
    <property type="entry name" value="FAD_FR"/>
    <property type="match status" value="1"/>
</dbReference>
<evidence type="ECO:0000256" key="1">
    <source>
        <dbReference type="ARBA" id="ARBA00001974"/>
    </source>
</evidence>
<keyword evidence="4" id="KW-0479">Metal-binding</keyword>
<evidence type="ECO:0000256" key="2">
    <source>
        <dbReference type="ARBA" id="ARBA00022630"/>
    </source>
</evidence>
<dbReference type="InterPro" id="IPR050415">
    <property type="entry name" value="MRET"/>
</dbReference>
<dbReference type="Proteomes" id="UP000694257">
    <property type="component" value="Chromosome"/>
</dbReference>
<evidence type="ECO:0000256" key="6">
    <source>
        <dbReference type="ARBA" id="ARBA00023014"/>
    </source>
</evidence>
<dbReference type="Pfam" id="PF00111">
    <property type="entry name" value="Fer2"/>
    <property type="match status" value="1"/>
</dbReference>
<dbReference type="CDD" id="cd06185">
    <property type="entry name" value="PDR_like"/>
    <property type="match status" value="1"/>
</dbReference>
<dbReference type="CDD" id="cd00207">
    <property type="entry name" value="fer2"/>
    <property type="match status" value="1"/>
</dbReference>
<comment type="cofactor">
    <cofactor evidence="1">
        <name>FAD</name>
        <dbReference type="ChEBI" id="CHEBI:57692"/>
    </cofactor>
</comment>
<dbReference type="PANTHER" id="PTHR47354:SF1">
    <property type="entry name" value="CARNITINE MONOOXYGENASE REDUCTASE SUBUNIT"/>
    <property type="match status" value="1"/>
</dbReference>
<dbReference type="InterPro" id="IPR017927">
    <property type="entry name" value="FAD-bd_FR_type"/>
</dbReference>
<keyword evidence="10" id="KW-1185">Reference proteome</keyword>
<dbReference type="PANTHER" id="PTHR47354">
    <property type="entry name" value="NADH OXIDOREDUCTASE HCR"/>
    <property type="match status" value="1"/>
</dbReference>
<keyword evidence="2" id="KW-0285">Flavoprotein</keyword>
<name>A0ABX8S2H2_NOCIO</name>
<dbReference type="EMBL" id="CP078145">
    <property type="protein sequence ID" value="QXN95412.1"/>
    <property type="molecule type" value="Genomic_DNA"/>
</dbReference>
<evidence type="ECO:0000256" key="5">
    <source>
        <dbReference type="ARBA" id="ARBA00023004"/>
    </source>
</evidence>
<evidence type="ECO:0000259" key="7">
    <source>
        <dbReference type="PROSITE" id="PS51085"/>
    </source>
</evidence>
<proteinExistence type="predicted"/>
<keyword evidence="3" id="KW-0001">2Fe-2S</keyword>
<feature type="domain" description="FAD-binding FR-type" evidence="8">
    <location>
        <begin position="29"/>
        <end position="133"/>
    </location>
</feature>